<sequence>MSEDTTNLNFDPDQLRARYQAERLKRLREDGNDQYLEVAGRYANFAKDRYEALPDREPLDIEIDALVIGGGFGGLLAGAELRKVGLSDIRIIEKGGRLGGTWYWNQYPGAQCDIESYIYMPLLEELGVMPSERYARAPEILEHVQRIADHYDLSDSAILGTEVTEMHWDDAIRRWRVSTTRNDEILARFVVAAPGPLHRPKLPGVKGIDEFEGRSFHTSRWDYDFTGGGPTGGLDKLGDVRVAVIGTGATGVQVIPHVAHGAQHLYVFQRTPSSIDKRGNAPTDTAWADSLQPGWQKERIRNFNALVSGVPLEVDLVNDGWTTLIGKMMDIFRNGDAEMTGRPVGEILELANFEKMEEIRARVDQTVKDPAVAEALKPYYQMFCKRPCFHDEYLLAYNQDNVTLVDTNGQGIERITPRGVVANGIEYEVDCIIYASGFEVGTAFERRAGMKVYGKDGRTLSEKWNVNGMRTLHGMLSNGYPNYFMLSQSQGAWTANYTQLLEEAAHHMGVIVAHMEANGFETIEPTQESEEAWANEIVASTENAVGGVGGSDCTPGYYNNEGRALEGPAWSSNYAKGSIAFFQVAKAWRSSGDFHGVRFTSLEEA</sequence>
<keyword evidence="7" id="KW-0503">Monooxygenase</keyword>
<dbReference type="Pfam" id="PF13738">
    <property type="entry name" value="Pyr_redox_3"/>
    <property type="match status" value="1"/>
</dbReference>
<gene>
    <name evidence="8" type="ORF">UFOPK3164_00304</name>
    <name evidence="9" type="ORF">UFOPK3427_01184</name>
    <name evidence="10" type="ORF">UFOPK4112_00957</name>
</gene>
<dbReference type="Gene3D" id="3.50.50.60">
    <property type="entry name" value="FAD/NAD(P)-binding domain"/>
    <property type="match status" value="2"/>
</dbReference>
<dbReference type="EMBL" id="CAFBLT010000001">
    <property type="protein sequence ID" value="CAB4876831.1"/>
    <property type="molecule type" value="Genomic_DNA"/>
</dbReference>
<proteinExistence type="inferred from homology"/>
<keyword evidence="5" id="KW-0521">NADP</keyword>
<dbReference type="PANTHER" id="PTHR43098:SF4">
    <property type="entry name" value="BLR3857 PROTEIN"/>
    <property type="match status" value="1"/>
</dbReference>
<accession>A0A6J7E229</accession>
<keyword evidence="4" id="KW-0274">FAD</keyword>
<evidence type="ECO:0000256" key="1">
    <source>
        <dbReference type="ARBA" id="ARBA00001974"/>
    </source>
</evidence>
<dbReference type="AlphaFoldDB" id="A0A6J7E229"/>
<evidence type="ECO:0000256" key="3">
    <source>
        <dbReference type="ARBA" id="ARBA00022630"/>
    </source>
</evidence>
<reference evidence="9" key="1">
    <citation type="submission" date="2020-05" db="EMBL/GenBank/DDBJ databases">
        <authorList>
            <person name="Chiriac C."/>
            <person name="Salcher M."/>
            <person name="Ghai R."/>
            <person name="Kavagutti S V."/>
        </authorList>
    </citation>
    <scope>NUCLEOTIDE SEQUENCE</scope>
</reference>
<name>A0A6J7E229_9ZZZZ</name>
<evidence type="ECO:0000256" key="2">
    <source>
        <dbReference type="ARBA" id="ARBA00010139"/>
    </source>
</evidence>
<dbReference type="InterPro" id="IPR050775">
    <property type="entry name" value="FAD-binding_Monooxygenases"/>
</dbReference>
<dbReference type="FunFam" id="3.50.50.60:FF:000341">
    <property type="entry name" value="Baeyer-Villiger monooxygenase"/>
    <property type="match status" value="1"/>
</dbReference>
<evidence type="ECO:0000256" key="4">
    <source>
        <dbReference type="ARBA" id="ARBA00022827"/>
    </source>
</evidence>
<evidence type="ECO:0000256" key="7">
    <source>
        <dbReference type="ARBA" id="ARBA00023033"/>
    </source>
</evidence>
<evidence type="ECO:0000256" key="6">
    <source>
        <dbReference type="ARBA" id="ARBA00023002"/>
    </source>
</evidence>
<comment type="similarity">
    <text evidence="2">Belongs to the FAD-binding monooxygenase family.</text>
</comment>
<organism evidence="9">
    <name type="scientific">freshwater metagenome</name>
    <dbReference type="NCBI Taxonomy" id="449393"/>
    <lineage>
        <taxon>unclassified sequences</taxon>
        <taxon>metagenomes</taxon>
        <taxon>ecological metagenomes</taxon>
    </lineage>
</organism>
<protein>
    <submittedName>
        <fullName evidence="9">Unannotated protein</fullName>
    </submittedName>
</protein>
<keyword evidence="3" id="KW-0285">Flavoprotein</keyword>
<evidence type="ECO:0000313" key="9">
    <source>
        <dbReference type="EMBL" id="CAB4876831.1"/>
    </source>
</evidence>
<comment type="cofactor">
    <cofactor evidence="1">
        <name>FAD</name>
        <dbReference type="ChEBI" id="CHEBI:57692"/>
    </cofactor>
</comment>
<evidence type="ECO:0000313" key="10">
    <source>
        <dbReference type="EMBL" id="CAB5021666.1"/>
    </source>
</evidence>
<dbReference type="EMBL" id="CAFABE010000008">
    <property type="protein sequence ID" value="CAB4819341.1"/>
    <property type="molecule type" value="Genomic_DNA"/>
</dbReference>
<keyword evidence="6" id="KW-0560">Oxidoreductase</keyword>
<dbReference type="EMBL" id="CAFBPM010000008">
    <property type="protein sequence ID" value="CAB5021666.1"/>
    <property type="molecule type" value="Genomic_DNA"/>
</dbReference>
<dbReference type="SUPFAM" id="SSF51905">
    <property type="entry name" value="FAD/NAD(P)-binding domain"/>
    <property type="match status" value="1"/>
</dbReference>
<evidence type="ECO:0000313" key="8">
    <source>
        <dbReference type="EMBL" id="CAB4819341.1"/>
    </source>
</evidence>
<evidence type="ECO:0000256" key="5">
    <source>
        <dbReference type="ARBA" id="ARBA00022857"/>
    </source>
</evidence>
<dbReference type="GO" id="GO:0004497">
    <property type="term" value="F:monooxygenase activity"/>
    <property type="evidence" value="ECO:0007669"/>
    <property type="project" value="UniProtKB-KW"/>
</dbReference>
<dbReference type="InterPro" id="IPR036188">
    <property type="entry name" value="FAD/NAD-bd_sf"/>
</dbReference>
<dbReference type="PANTHER" id="PTHR43098">
    <property type="entry name" value="L-ORNITHINE N(5)-MONOOXYGENASE-RELATED"/>
    <property type="match status" value="1"/>
</dbReference>